<keyword evidence="5" id="KW-0677">Repeat</keyword>
<feature type="domain" description="Importin N-terminal" evidence="9">
    <location>
        <begin position="21"/>
        <end position="87"/>
    </location>
</feature>
<sequence length="970" mass="103713">MDLDALLAGCLSNENSIRSSAEQTLKALSGKVELVPELLKRIEHAPDPELRQLAAVLLRKRVASLWPLLPLEVRQTTQAFLLQRIAHEPLHVVRRAIADLAAAVAKQAMPRNEWPELLGEHLQPALPTLIGIISAGLRDADRVRTAALKAVEPLMLLVNSEADIVQFHGLVANMVECAREALVGGSEDVAVYVCQLLVDMVEVPAPLTQPHLPGIVAFCMEVAVAKQLELGTREQALQVVAWVARYKPKQLSKQKGLLRQIVDALCSMVCEPGQSEQEARESGTLSARAMAGQALDALSIHVSSALICPQALAFSKQAAASPDPQHRCGAITVVAVMCEGCAEMLRKRLEDELLPLVLTGLRDPDQNVRGAAAFAIGQMSEFMAYEVVSHYATVLPAVFAIMADPDPIVQERACYALDTFCENMERENILPFMPQLIERLVGVLSHGATTNNHDVQEMALSAIASTAATAAADFMPYVGAVMPALQHFLAVERSELLPCRCRATECMGLLLEHLGAIPQVATELVPQVNREFCQGADKSDEEGSSEGGHDRQFSVRTGVLDEKCAALNALGLYAEHLPLQFAPYLVQALQLAAAGANYFHEEIRAQACTTFAQLVIATHRAFPPVPPLPQSQEVTQALSEVGPALLGALEDCDKGVVSAALGALKNLLSALGAQPMLPWLEKASQGVTDVLQHKAVCFEYEDDKDGEDMCDAVEDLVAAAGDLATALIGATGADAYAPVLASHHLPALLTRLRPQQPDGIRGVAMGVLAEISERMQAHMVPHLPKVVPSVLKELRAEDAVNRQNAAFAAGVLVEGCGLEAMGPFLPQLLQSLHPLFGPKEAAGTRDNAVGCVGRMLLASPGAPLVPLDAVLPNYLRALPPKEDWEESHVAYQALCHLLAQGAQGVPGVAAHVPAIVQALGTAIVHPKLPQTTRTLIVSTIAQLRQHFAAQADPLLAMLPVNQQQALLGVV</sequence>
<keyword evidence="4" id="KW-0963">Cytoplasm</keyword>
<evidence type="ECO:0000256" key="2">
    <source>
        <dbReference type="ARBA" id="ARBA00004496"/>
    </source>
</evidence>
<feature type="repeat" description="HEAT" evidence="8">
    <location>
        <begin position="353"/>
        <end position="391"/>
    </location>
</feature>
<comment type="caution">
    <text evidence="10">The sequence shown here is derived from an EMBL/GenBank/DDBJ whole genome shotgun (WGS) entry which is preliminary data.</text>
</comment>
<accession>A0ABQ7GKJ6</accession>
<evidence type="ECO:0000259" key="9">
    <source>
        <dbReference type="PROSITE" id="PS50166"/>
    </source>
</evidence>
<gene>
    <name evidence="10" type="ORF">DUNSADRAFT_7822</name>
</gene>
<dbReference type="Pfam" id="PF25780">
    <property type="entry name" value="TPR_IPO5"/>
    <property type="match status" value="1"/>
</dbReference>
<evidence type="ECO:0000256" key="5">
    <source>
        <dbReference type="ARBA" id="ARBA00022737"/>
    </source>
</evidence>
<dbReference type="InterPro" id="IPR011989">
    <property type="entry name" value="ARM-like"/>
</dbReference>
<evidence type="ECO:0000256" key="3">
    <source>
        <dbReference type="ARBA" id="ARBA00022448"/>
    </source>
</evidence>
<dbReference type="InterPro" id="IPR001494">
    <property type="entry name" value="Importin-beta_N"/>
</dbReference>
<dbReference type="InterPro" id="IPR016024">
    <property type="entry name" value="ARM-type_fold"/>
</dbReference>
<reference evidence="10" key="1">
    <citation type="submission" date="2017-08" db="EMBL/GenBank/DDBJ databases">
        <authorList>
            <person name="Polle J.E."/>
            <person name="Barry K."/>
            <person name="Cushman J."/>
            <person name="Schmutz J."/>
            <person name="Tran D."/>
            <person name="Hathwaick L.T."/>
            <person name="Yim W.C."/>
            <person name="Jenkins J."/>
            <person name="Mckie-Krisberg Z.M."/>
            <person name="Prochnik S."/>
            <person name="Lindquist E."/>
            <person name="Dockter R.B."/>
            <person name="Adam C."/>
            <person name="Molina H."/>
            <person name="Bunkerborg J."/>
            <person name="Jin E."/>
            <person name="Buchheim M."/>
            <person name="Magnuson J."/>
        </authorList>
    </citation>
    <scope>NUCLEOTIDE SEQUENCE</scope>
    <source>
        <strain evidence="10">CCAP 19/18</strain>
    </source>
</reference>
<keyword evidence="7" id="KW-0539">Nucleus</keyword>
<dbReference type="Gene3D" id="1.25.10.10">
    <property type="entry name" value="Leucine-rich Repeat Variant"/>
    <property type="match status" value="2"/>
</dbReference>
<dbReference type="Pfam" id="PF13513">
    <property type="entry name" value="HEAT_EZ"/>
    <property type="match status" value="1"/>
</dbReference>
<evidence type="ECO:0000313" key="11">
    <source>
        <dbReference type="Proteomes" id="UP000815325"/>
    </source>
</evidence>
<evidence type="ECO:0000256" key="1">
    <source>
        <dbReference type="ARBA" id="ARBA00004123"/>
    </source>
</evidence>
<protein>
    <submittedName>
        <fullName evidence="10">Armadillo-type protein</fullName>
    </submittedName>
</protein>
<evidence type="ECO:0000313" key="10">
    <source>
        <dbReference type="EMBL" id="KAF5835147.1"/>
    </source>
</evidence>
<dbReference type="SUPFAM" id="SSF48371">
    <property type="entry name" value="ARM repeat"/>
    <property type="match status" value="2"/>
</dbReference>
<evidence type="ECO:0000256" key="6">
    <source>
        <dbReference type="ARBA" id="ARBA00022927"/>
    </source>
</evidence>
<dbReference type="EMBL" id="MU069720">
    <property type="protein sequence ID" value="KAF5835147.1"/>
    <property type="molecule type" value="Genomic_DNA"/>
</dbReference>
<dbReference type="InterPro" id="IPR040122">
    <property type="entry name" value="Importin_beta"/>
</dbReference>
<organism evidence="10 11">
    <name type="scientific">Dunaliella salina</name>
    <name type="common">Green alga</name>
    <name type="synonym">Protococcus salinus</name>
    <dbReference type="NCBI Taxonomy" id="3046"/>
    <lineage>
        <taxon>Eukaryota</taxon>
        <taxon>Viridiplantae</taxon>
        <taxon>Chlorophyta</taxon>
        <taxon>core chlorophytes</taxon>
        <taxon>Chlorophyceae</taxon>
        <taxon>CS clade</taxon>
        <taxon>Chlamydomonadales</taxon>
        <taxon>Dunaliellaceae</taxon>
        <taxon>Dunaliella</taxon>
    </lineage>
</organism>
<dbReference type="Proteomes" id="UP000815325">
    <property type="component" value="Unassembled WGS sequence"/>
</dbReference>
<evidence type="ECO:0000256" key="8">
    <source>
        <dbReference type="PROSITE-ProRule" id="PRU00103"/>
    </source>
</evidence>
<evidence type="ECO:0000256" key="7">
    <source>
        <dbReference type="ARBA" id="ARBA00023242"/>
    </source>
</evidence>
<evidence type="ECO:0000256" key="4">
    <source>
        <dbReference type="ARBA" id="ARBA00022490"/>
    </source>
</evidence>
<dbReference type="InterPro" id="IPR057672">
    <property type="entry name" value="TPR_IPO4/5"/>
</dbReference>
<dbReference type="PROSITE" id="PS50077">
    <property type="entry name" value="HEAT_REPEAT"/>
    <property type="match status" value="1"/>
</dbReference>
<comment type="subcellular location">
    <subcellularLocation>
        <location evidence="2">Cytoplasm</location>
    </subcellularLocation>
    <subcellularLocation>
        <location evidence="1">Nucleus</location>
    </subcellularLocation>
</comment>
<keyword evidence="11" id="KW-1185">Reference proteome</keyword>
<dbReference type="InterPro" id="IPR021133">
    <property type="entry name" value="HEAT_type_2"/>
</dbReference>
<keyword evidence="6" id="KW-0653">Protein transport</keyword>
<proteinExistence type="predicted"/>
<name>A0ABQ7GKJ6_DUNSA</name>
<keyword evidence="3" id="KW-0813">Transport</keyword>
<dbReference type="PROSITE" id="PS50166">
    <property type="entry name" value="IMPORTIN_B_NT"/>
    <property type="match status" value="1"/>
</dbReference>
<dbReference type="PANTHER" id="PTHR10527">
    <property type="entry name" value="IMPORTIN BETA"/>
    <property type="match status" value="1"/>
</dbReference>